<dbReference type="RefSeq" id="XP_051366066.1">
    <property type="nucleotide sequence ID" value="XM_051508048.1"/>
</dbReference>
<dbReference type="EMBL" id="JAGIXG020000002">
    <property type="protein sequence ID" value="KAI6785210.1"/>
    <property type="molecule type" value="Genomic_DNA"/>
</dbReference>
<reference evidence="1" key="2">
    <citation type="submission" date="2022-07" db="EMBL/GenBank/DDBJ databases">
        <authorList>
            <person name="Goncalves M.F.M."/>
            <person name="Hilario S."/>
            <person name="Van De Peer Y."/>
            <person name="Esteves A.C."/>
            <person name="Alves A."/>
        </authorList>
    </citation>
    <scope>NUCLEOTIDE SEQUENCE</scope>
    <source>
        <strain evidence="1">MUM 19.33</strain>
    </source>
</reference>
<dbReference type="AlphaFoldDB" id="A0A9Q0BHW9"/>
<gene>
    <name evidence="1" type="ORF">J7T54_006852</name>
</gene>
<evidence type="ECO:0000313" key="2">
    <source>
        <dbReference type="Proteomes" id="UP001055219"/>
    </source>
</evidence>
<organism evidence="1 2">
    <name type="scientific">Emericellopsis cladophorae</name>
    <dbReference type="NCBI Taxonomy" id="2686198"/>
    <lineage>
        <taxon>Eukaryota</taxon>
        <taxon>Fungi</taxon>
        <taxon>Dikarya</taxon>
        <taxon>Ascomycota</taxon>
        <taxon>Pezizomycotina</taxon>
        <taxon>Sordariomycetes</taxon>
        <taxon>Hypocreomycetidae</taxon>
        <taxon>Hypocreales</taxon>
        <taxon>Bionectriaceae</taxon>
        <taxon>Emericellopsis</taxon>
    </lineage>
</organism>
<dbReference type="GeneID" id="75833329"/>
<dbReference type="Proteomes" id="UP001055219">
    <property type="component" value="Unassembled WGS sequence"/>
</dbReference>
<accession>A0A9Q0BHW9</accession>
<dbReference type="OrthoDB" id="185373at2759"/>
<keyword evidence="2" id="KW-1185">Reference proteome</keyword>
<name>A0A9Q0BHW9_9HYPO</name>
<evidence type="ECO:0000313" key="1">
    <source>
        <dbReference type="EMBL" id="KAI6785210.1"/>
    </source>
</evidence>
<reference evidence="1" key="1">
    <citation type="journal article" date="2021" name="J Fungi (Basel)">
        <title>Genomic and Metabolomic Analyses of the Marine Fungus Emericellopsis cladophorae: Insights into Saltwater Adaptability Mechanisms and Its Biosynthetic Potential.</title>
        <authorList>
            <person name="Goncalves M.F.M."/>
            <person name="Hilario S."/>
            <person name="Van de Peer Y."/>
            <person name="Esteves A.C."/>
            <person name="Alves A."/>
        </authorList>
    </citation>
    <scope>NUCLEOTIDE SEQUENCE</scope>
    <source>
        <strain evidence="1">MUM 19.33</strain>
    </source>
</reference>
<sequence length="745" mass="84329">MTSSAGSGPKPSFDMAVDPKTVPARVDELIAREPCTNIDTDINCFLGILKTFVHLLESPACTSRATETYYSHLNKLLQHCNIKGLEGDHFVNFDHVAERLIQASIRSDTAPLEPCFEKLRPFYRDPELFLVRVLSCLPSVATDNTSKRLLAWWGKDKRYPLTATAVFRVLKRYQYDSNVSVEDTQFLFEHLQSVGLGSCVELDSDFTFKLHRWLLHVATLQNDRAEVLSQSQLLKKIDAARALEDVSIQVSVLCASACAQHARNCVSNFTELSRILQDSDPQYSRSSINKFIAAWIPFMDVTELDCIIRHAVDRHGIPIKRQWLISVLERYSAAMQHEKMLSWLRFCFDNGCKTDSNYLHLILRECYTHWRVGGEAFKLFEERLRQLDPSLSKMRMFSLEKRDWKTAYIRAVERSPSGSLPHEPQVFALMQKAALKQSWQVVWDEFCAAQPSVDATSARCLSLAVMARIELDAGETNSTEALIKSAKTKGNPVGQALTPFLMAQLEQGKDPLQVLQKQLHLGNYVHDMVFTTAARCALKQDHHEALVEICEMAARVKGSKTTGEVDFLHSAHSFSNLLQAYSRAEKFQKMHSLLDQFQEKPRAWATCNASRRAIKAATKLMAKRLSWARDNGKATECYASGVTKLVQAYDSVFVRRRTRAQKEELLQAVLDISASSVKPEEEDVAKPVPVKVLAESSKRLDDVGKHEVASTYTRPELHRGVLSWTRHSQHHVHYPAEQRHAVALG</sequence>
<proteinExistence type="predicted"/>
<comment type="caution">
    <text evidence="1">The sequence shown here is derived from an EMBL/GenBank/DDBJ whole genome shotgun (WGS) entry which is preliminary data.</text>
</comment>
<protein>
    <submittedName>
        <fullName evidence="1">Uncharacterized protein</fullName>
    </submittedName>
</protein>